<keyword evidence="1 3" id="KW-0820">tRNA-binding</keyword>
<comment type="caution">
    <text evidence="5">The sequence shown here is derived from an EMBL/GenBank/DDBJ whole genome shotgun (WGS) entry which is preliminary data.</text>
</comment>
<dbReference type="InterPro" id="IPR033714">
    <property type="entry name" value="tRNA_bind_bactPheRS"/>
</dbReference>
<evidence type="ECO:0000256" key="3">
    <source>
        <dbReference type="PROSITE-ProRule" id="PRU00209"/>
    </source>
</evidence>
<dbReference type="InterPro" id="IPR012340">
    <property type="entry name" value="NA-bd_OB-fold"/>
</dbReference>
<evidence type="ECO:0000313" key="5">
    <source>
        <dbReference type="EMBL" id="EEW51656.1"/>
    </source>
</evidence>
<dbReference type="GO" id="GO:0004826">
    <property type="term" value="F:phenylalanine-tRNA ligase activity"/>
    <property type="evidence" value="ECO:0007669"/>
    <property type="project" value="UniProtKB-EC"/>
</dbReference>
<dbReference type="Pfam" id="PF14794">
    <property type="entry name" value="DUF4479"/>
    <property type="match status" value="1"/>
</dbReference>
<dbReference type="EC" id="6.1.1.20" evidence="5"/>
<evidence type="ECO:0000259" key="4">
    <source>
        <dbReference type="PROSITE" id="PS50886"/>
    </source>
</evidence>
<dbReference type="CDD" id="cd02796">
    <property type="entry name" value="tRNA_bind_bactPheRS"/>
    <property type="match status" value="1"/>
</dbReference>
<name>C8PCV2_9LACO</name>
<dbReference type="SUPFAM" id="SSF50249">
    <property type="entry name" value="Nucleic acid-binding proteins"/>
    <property type="match status" value="1"/>
</dbReference>
<dbReference type="NCBIfam" id="NF045760">
    <property type="entry name" value="YtpR"/>
    <property type="match status" value="1"/>
</dbReference>
<organism evidence="5 6">
    <name type="scientific">Lactobacillus iners DSM 13335</name>
    <dbReference type="NCBI Taxonomy" id="525328"/>
    <lineage>
        <taxon>Bacteria</taxon>
        <taxon>Bacillati</taxon>
        <taxon>Bacillota</taxon>
        <taxon>Bacilli</taxon>
        <taxon>Lactobacillales</taxon>
        <taxon>Lactobacillaceae</taxon>
        <taxon>Lactobacillus</taxon>
    </lineage>
</organism>
<dbReference type="FunFam" id="2.40.50.140:FF:000045">
    <property type="entry name" value="Phenylalanine--tRNA ligase beta subunit"/>
    <property type="match status" value="1"/>
</dbReference>
<dbReference type="EMBL" id="ACLN01000012">
    <property type="protein sequence ID" value="EEW51656.1"/>
    <property type="molecule type" value="Genomic_DNA"/>
</dbReference>
<dbReference type="PATRIC" id="fig|525328.13.peg.1110"/>
<keyword evidence="5" id="KW-0436">Ligase</keyword>
<reference evidence="5 6" key="1">
    <citation type="submission" date="2009-09" db="EMBL/GenBank/DDBJ databases">
        <authorList>
            <person name="Qin X."/>
            <person name="Bachman B."/>
            <person name="Battles P."/>
            <person name="Bell A."/>
            <person name="Bess C."/>
            <person name="Bickham C."/>
            <person name="Chaboub L."/>
            <person name="Chen D."/>
            <person name="Coyle M."/>
            <person name="Deiros D.R."/>
            <person name="Dinh H."/>
            <person name="Forbes L."/>
            <person name="Fowler G."/>
            <person name="Francisco L."/>
            <person name="Fu Q."/>
            <person name="Gubbala S."/>
            <person name="Hale W."/>
            <person name="Han Y."/>
            <person name="Hemphill L."/>
            <person name="Highlander S.K."/>
            <person name="Hirani K."/>
            <person name="Hogues M."/>
            <person name="Jackson L."/>
            <person name="Jakkamsetti A."/>
            <person name="Javaid M."/>
            <person name="Jiang H."/>
            <person name="Korchina V."/>
            <person name="Kovar C."/>
            <person name="Lara F."/>
            <person name="Lee S."/>
            <person name="Mata R."/>
            <person name="Mathew T."/>
            <person name="Moen C."/>
            <person name="Morales K."/>
            <person name="Munidasa M."/>
            <person name="Nazareth L."/>
            <person name="Ngo R."/>
            <person name="Nguyen L."/>
            <person name="Okwuonu G."/>
            <person name="Ongeri F."/>
            <person name="Patil S."/>
            <person name="Petrosino J."/>
            <person name="Pham C."/>
            <person name="Pham P."/>
            <person name="Pu L.-L."/>
            <person name="Puazo M."/>
            <person name="Raj R."/>
            <person name="Reid J."/>
            <person name="Rouhana J."/>
            <person name="Saada N."/>
            <person name="Shang Y."/>
            <person name="Simmons D."/>
            <person name="Thornton R."/>
            <person name="Warren J."/>
            <person name="Weissenberger G."/>
            <person name="Zhang J."/>
            <person name="Zhang L."/>
            <person name="Zhou C."/>
            <person name="Zhu D."/>
            <person name="Muzny D."/>
            <person name="Worley K."/>
            <person name="Gibbs R."/>
        </authorList>
    </citation>
    <scope>NUCLEOTIDE SEQUENCE [LARGE SCALE GENOMIC DNA]</scope>
    <source>
        <strain evidence="5 6">DSM 13335</strain>
    </source>
</reference>
<dbReference type="Proteomes" id="UP000004115">
    <property type="component" value="Unassembled WGS sequence"/>
</dbReference>
<dbReference type="AlphaFoldDB" id="C8PCV2"/>
<evidence type="ECO:0000313" key="6">
    <source>
        <dbReference type="Proteomes" id="UP000004115"/>
    </source>
</evidence>
<dbReference type="InterPro" id="IPR037154">
    <property type="entry name" value="YtpR-like_sf"/>
</dbReference>
<dbReference type="Pfam" id="PF01588">
    <property type="entry name" value="tRNA_bind"/>
    <property type="match status" value="1"/>
</dbReference>
<protein>
    <submittedName>
        <fullName evidence="5">tRNA binding domain protein</fullName>
        <ecNumber evidence="5">6.1.1.20</ecNumber>
    </submittedName>
</protein>
<gene>
    <name evidence="5" type="ORF">HMPREF0520_0922</name>
</gene>
<evidence type="ECO:0000256" key="2">
    <source>
        <dbReference type="ARBA" id="ARBA00022884"/>
    </source>
</evidence>
<dbReference type="Gene3D" id="2.40.50.140">
    <property type="entry name" value="Nucleic acid-binding proteins"/>
    <property type="match status" value="1"/>
</dbReference>
<proteinExistence type="predicted"/>
<evidence type="ECO:0000256" key="1">
    <source>
        <dbReference type="ARBA" id="ARBA00022555"/>
    </source>
</evidence>
<dbReference type="InterPro" id="IPR002547">
    <property type="entry name" value="tRNA-bd_dom"/>
</dbReference>
<keyword evidence="6" id="KW-1185">Reference proteome</keyword>
<dbReference type="InterPro" id="IPR027855">
    <property type="entry name" value="DUF4479"/>
</dbReference>
<dbReference type="HOGENOM" id="CLU_098250_0_0_9"/>
<feature type="domain" description="TRNA-binding" evidence="4">
    <location>
        <begin position="92"/>
        <end position="202"/>
    </location>
</feature>
<accession>C8PCV2</accession>
<dbReference type="Gene3D" id="3.30.1940.10">
    <property type="entry name" value="YtpR-like"/>
    <property type="match status" value="1"/>
</dbReference>
<sequence length="217" mass="24014">MKIMIISTNKKSYPDTIILILDQGEGRSTYEEKNNIVQVKDEKGKIVGYNFFKVSDFLDYDKLPNGQVKPDQKLLDILNDQLTKAGFDDKLELGKPTLVYGFVKTCEPHPDSDHLHVTTINVGDDEYQIVCGAPNIQQGQKVVVALPGTLMPNGQQIWPGELRGVKSSGMICSARELGLPHAPQKRGILVVPDTFKVGDEFEPTKCDELLACGQITL</sequence>
<keyword evidence="2 3" id="KW-0694">RNA-binding</keyword>
<dbReference type="PROSITE" id="PS50886">
    <property type="entry name" value="TRBD"/>
    <property type="match status" value="1"/>
</dbReference>
<dbReference type="GO" id="GO:0000049">
    <property type="term" value="F:tRNA binding"/>
    <property type="evidence" value="ECO:0007669"/>
    <property type="project" value="UniProtKB-UniRule"/>
</dbReference>